<feature type="compositionally biased region" description="Gly residues" evidence="1">
    <location>
        <begin position="14"/>
        <end position="52"/>
    </location>
</feature>
<evidence type="ECO:0000313" key="2">
    <source>
        <dbReference type="EMBL" id="KAJ3179383.1"/>
    </source>
</evidence>
<protein>
    <submittedName>
        <fullName evidence="2">Uncharacterized protein</fullName>
    </submittedName>
</protein>
<comment type="caution">
    <text evidence="2">The sequence shown here is derived from an EMBL/GenBank/DDBJ whole genome shotgun (WGS) entry which is preliminary data.</text>
</comment>
<proteinExistence type="predicted"/>
<dbReference type="Proteomes" id="UP001212152">
    <property type="component" value="Unassembled WGS sequence"/>
</dbReference>
<sequence length="169" mass="16762">MQQQLQQTQQALGAVGGGAGGGGGGGGGDGGGGDGNGGGGIAGGNGGGGGDAAGDAGDGDEGRQRQMRPVGRPGYTANLPMHNPEQLLRNMAVDHDLGGPFQQVFHEHLLETTCWNGSPFTRHTVSVVSSAIHGHTQTRTIGFIAGGNPTGDYGVDPPTYSTAAQMPSD</sequence>
<gene>
    <name evidence="2" type="ORF">HDU87_002992</name>
</gene>
<accession>A0AAD5XN12</accession>
<evidence type="ECO:0000313" key="3">
    <source>
        <dbReference type="Proteomes" id="UP001212152"/>
    </source>
</evidence>
<feature type="compositionally biased region" description="Low complexity" evidence="1">
    <location>
        <begin position="1"/>
        <end position="10"/>
    </location>
</feature>
<keyword evidence="3" id="KW-1185">Reference proteome</keyword>
<dbReference type="EMBL" id="JADGJQ010000021">
    <property type="protein sequence ID" value="KAJ3179383.1"/>
    <property type="molecule type" value="Genomic_DNA"/>
</dbReference>
<organism evidence="2 3">
    <name type="scientific">Geranomyces variabilis</name>
    <dbReference type="NCBI Taxonomy" id="109894"/>
    <lineage>
        <taxon>Eukaryota</taxon>
        <taxon>Fungi</taxon>
        <taxon>Fungi incertae sedis</taxon>
        <taxon>Chytridiomycota</taxon>
        <taxon>Chytridiomycota incertae sedis</taxon>
        <taxon>Chytridiomycetes</taxon>
        <taxon>Spizellomycetales</taxon>
        <taxon>Powellomycetaceae</taxon>
        <taxon>Geranomyces</taxon>
    </lineage>
</organism>
<reference evidence="2" key="1">
    <citation type="submission" date="2020-05" db="EMBL/GenBank/DDBJ databases">
        <title>Phylogenomic resolution of chytrid fungi.</title>
        <authorList>
            <person name="Stajich J.E."/>
            <person name="Amses K."/>
            <person name="Simmons R."/>
            <person name="Seto K."/>
            <person name="Myers J."/>
            <person name="Bonds A."/>
            <person name="Quandt C.A."/>
            <person name="Barry K."/>
            <person name="Liu P."/>
            <person name="Grigoriev I."/>
            <person name="Longcore J.E."/>
            <person name="James T.Y."/>
        </authorList>
    </citation>
    <scope>NUCLEOTIDE SEQUENCE</scope>
    <source>
        <strain evidence="2">JEL0379</strain>
    </source>
</reference>
<name>A0AAD5XN12_9FUNG</name>
<evidence type="ECO:0000256" key="1">
    <source>
        <dbReference type="SAM" id="MobiDB-lite"/>
    </source>
</evidence>
<dbReference type="AlphaFoldDB" id="A0AAD5XN12"/>
<feature type="region of interest" description="Disordered" evidence="1">
    <location>
        <begin position="1"/>
        <end position="81"/>
    </location>
</feature>